<gene>
    <name evidence="1" type="ORF">JKP88DRAFT_244309</name>
</gene>
<organism evidence="1 2">
    <name type="scientific">Tribonema minus</name>
    <dbReference type="NCBI Taxonomy" id="303371"/>
    <lineage>
        <taxon>Eukaryota</taxon>
        <taxon>Sar</taxon>
        <taxon>Stramenopiles</taxon>
        <taxon>Ochrophyta</taxon>
        <taxon>PX clade</taxon>
        <taxon>Xanthophyceae</taxon>
        <taxon>Tribonematales</taxon>
        <taxon>Tribonemataceae</taxon>
        <taxon>Tribonema</taxon>
    </lineage>
</organism>
<sequence>MQRPLHTTRQHCSGFKSQHAAEFTSITMQVAAAAGSGQLANLKWLRAHGCPHDISAVSQTLLHNNSATPPSAAWVRSCGGGDWSPHGMTLMLEAALLDATPTMARWLRAEGARWPEDLAEVVATDIKHLTPSTIVWAVQQGCPFGRWTSQVCDLLESTCAGSGAAKRALHDLGCPCACPRPHKL</sequence>
<dbReference type="OrthoDB" id="70387at2759"/>
<proteinExistence type="predicted"/>
<protein>
    <submittedName>
        <fullName evidence="1">Uncharacterized protein</fullName>
    </submittedName>
</protein>
<accession>A0A835Z1B9</accession>
<reference evidence="1" key="1">
    <citation type="submission" date="2021-02" db="EMBL/GenBank/DDBJ databases">
        <title>First Annotated Genome of the Yellow-green Alga Tribonema minus.</title>
        <authorList>
            <person name="Mahan K.M."/>
        </authorList>
    </citation>
    <scope>NUCLEOTIDE SEQUENCE</scope>
    <source>
        <strain evidence="1">UTEX B ZZ1240</strain>
    </source>
</reference>
<evidence type="ECO:0000313" key="1">
    <source>
        <dbReference type="EMBL" id="KAG5185672.1"/>
    </source>
</evidence>
<keyword evidence="2" id="KW-1185">Reference proteome</keyword>
<evidence type="ECO:0000313" key="2">
    <source>
        <dbReference type="Proteomes" id="UP000664859"/>
    </source>
</evidence>
<dbReference type="EMBL" id="JAFCMP010000124">
    <property type="protein sequence ID" value="KAG5185672.1"/>
    <property type="molecule type" value="Genomic_DNA"/>
</dbReference>
<dbReference type="AlphaFoldDB" id="A0A835Z1B9"/>
<name>A0A835Z1B9_9STRA</name>
<comment type="caution">
    <text evidence="1">The sequence shown here is derived from an EMBL/GenBank/DDBJ whole genome shotgun (WGS) entry which is preliminary data.</text>
</comment>
<dbReference type="Proteomes" id="UP000664859">
    <property type="component" value="Unassembled WGS sequence"/>
</dbReference>